<name>A0ABV0R007_9TELE</name>
<evidence type="ECO:0000313" key="2">
    <source>
        <dbReference type="Proteomes" id="UP001434883"/>
    </source>
</evidence>
<sequence>CTDLTVALGSNQCSLETIRTPRVDLHDVVKCTTSLPGKCVVHTDLRQLVGSKSFRLVSFISLAVEVKYAEQGDFFSASVCWGQWSKYDLIGSQPKGPARKLL</sequence>
<dbReference type="Proteomes" id="UP001434883">
    <property type="component" value="Unassembled WGS sequence"/>
</dbReference>
<keyword evidence="2" id="KW-1185">Reference proteome</keyword>
<proteinExistence type="predicted"/>
<evidence type="ECO:0000313" key="1">
    <source>
        <dbReference type="EMBL" id="MEQ2201429.1"/>
    </source>
</evidence>
<gene>
    <name evidence="1" type="ORF">XENOCAPTIV_012293</name>
</gene>
<accession>A0ABV0R007</accession>
<protein>
    <submittedName>
        <fullName evidence="1">Uncharacterized protein</fullName>
    </submittedName>
</protein>
<feature type="non-terminal residue" evidence="1">
    <location>
        <position position="1"/>
    </location>
</feature>
<dbReference type="EMBL" id="JAHRIN010027805">
    <property type="protein sequence ID" value="MEQ2201429.1"/>
    <property type="molecule type" value="Genomic_DNA"/>
</dbReference>
<comment type="caution">
    <text evidence="1">The sequence shown here is derived from an EMBL/GenBank/DDBJ whole genome shotgun (WGS) entry which is preliminary data.</text>
</comment>
<organism evidence="1 2">
    <name type="scientific">Xenoophorus captivus</name>
    <dbReference type="NCBI Taxonomy" id="1517983"/>
    <lineage>
        <taxon>Eukaryota</taxon>
        <taxon>Metazoa</taxon>
        <taxon>Chordata</taxon>
        <taxon>Craniata</taxon>
        <taxon>Vertebrata</taxon>
        <taxon>Euteleostomi</taxon>
        <taxon>Actinopterygii</taxon>
        <taxon>Neopterygii</taxon>
        <taxon>Teleostei</taxon>
        <taxon>Neoteleostei</taxon>
        <taxon>Acanthomorphata</taxon>
        <taxon>Ovalentaria</taxon>
        <taxon>Atherinomorphae</taxon>
        <taxon>Cyprinodontiformes</taxon>
        <taxon>Goodeidae</taxon>
        <taxon>Xenoophorus</taxon>
    </lineage>
</organism>
<reference evidence="1 2" key="1">
    <citation type="submission" date="2021-06" db="EMBL/GenBank/DDBJ databases">
        <authorList>
            <person name="Palmer J.M."/>
        </authorList>
    </citation>
    <scope>NUCLEOTIDE SEQUENCE [LARGE SCALE GENOMIC DNA]</scope>
    <source>
        <strain evidence="1 2">XC_2019</strain>
        <tissue evidence="1">Muscle</tissue>
    </source>
</reference>